<reference evidence="1 2" key="1">
    <citation type="journal article" date="2016" name="Genome Announc.">
        <title>Draft Genome Sequence of the Thermotolerant Cyanobacterium Desertifilum sp. IPPAS B-1220.</title>
        <authorList>
            <person name="Mironov K.S."/>
            <person name="Sinetova M.A."/>
            <person name="Bolatkhan K."/>
            <person name="Zayadan B.K."/>
            <person name="Ustinova V.V."/>
            <person name="Kupriyanova E.V."/>
            <person name="Skrypnik A.N."/>
            <person name="Gogoleva N.E."/>
            <person name="Gogolev Y.V."/>
            <person name="Los D.A."/>
        </authorList>
    </citation>
    <scope>NUCLEOTIDE SEQUENCE [LARGE SCALE GENOMIC DNA]</scope>
    <source>
        <strain evidence="1 2">IPPAS B-1220</strain>
    </source>
</reference>
<organism evidence="1 2">
    <name type="scientific">Desertifilum tharense IPPAS B-1220</name>
    <dbReference type="NCBI Taxonomy" id="1781255"/>
    <lineage>
        <taxon>Bacteria</taxon>
        <taxon>Bacillati</taxon>
        <taxon>Cyanobacteriota</taxon>
        <taxon>Cyanophyceae</taxon>
        <taxon>Desertifilales</taxon>
        <taxon>Desertifilaceae</taxon>
        <taxon>Desertifilum</taxon>
    </lineage>
</organism>
<accession>A0ACD5GRI9</accession>
<dbReference type="Proteomes" id="UP000095472">
    <property type="component" value="Chromosome"/>
</dbReference>
<evidence type="ECO:0000313" key="1">
    <source>
        <dbReference type="EMBL" id="XPM63099.1"/>
    </source>
</evidence>
<name>A0ACD5GRI9_9CYAN</name>
<dbReference type="EMBL" id="CP182909">
    <property type="protein sequence ID" value="XPM63099.1"/>
    <property type="molecule type" value="Genomic_DNA"/>
</dbReference>
<sequence length="58" mass="6223">MLSAEYRRGWGDRGRGELGVGEEEDGGIGGWWETSDSTLSSHSALSTLHSALREALST</sequence>
<protein>
    <submittedName>
        <fullName evidence="1">Uncharacterized protein</fullName>
    </submittedName>
</protein>
<proteinExistence type="predicted"/>
<gene>
    <name evidence="1" type="ORF">BH720_027315</name>
</gene>
<evidence type="ECO:0000313" key="2">
    <source>
        <dbReference type="Proteomes" id="UP000095472"/>
    </source>
</evidence>
<keyword evidence="2" id="KW-1185">Reference proteome</keyword>